<dbReference type="GO" id="GO:0097546">
    <property type="term" value="C:ciliary base"/>
    <property type="evidence" value="ECO:0007669"/>
    <property type="project" value="TreeGrafter"/>
</dbReference>
<dbReference type="InParanoid" id="C1E8U9"/>
<dbReference type="GO" id="GO:0061512">
    <property type="term" value="P:protein localization to cilium"/>
    <property type="evidence" value="ECO:0007669"/>
    <property type="project" value="TreeGrafter"/>
</dbReference>
<dbReference type="Pfam" id="PF14931">
    <property type="entry name" value="IFT20"/>
    <property type="match status" value="1"/>
</dbReference>
<dbReference type="OrthoDB" id="10254896at2759"/>
<dbReference type="InterPro" id="IPR028172">
    <property type="entry name" value="FT20"/>
</dbReference>
<gene>
    <name evidence="5" type="ORF">MICPUN_59500</name>
</gene>
<dbReference type="eggNOG" id="ENOG502R76M">
    <property type="taxonomic scope" value="Eukaryota"/>
</dbReference>
<evidence type="ECO:0008006" key="7">
    <source>
        <dbReference type="Google" id="ProtNLM"/>
    </source>
</evidence>
<evidence type="ECO:0000256" key="1">
    <source>
        <dbReference type="ARBA" id="ARBA00004138"/>
    </source>
</evidence>
<dbReference type="Proteomes" id="UP000002009">
    <property type="component" value="Chromosome 6"/>
</dbReference>
<feature type="coiled-coil region" evidence="4">
    <location>
        <begin position="76"/>
        <end position="119"/>
    </location>
</feature>
<dbReference type="GO" id="GO:0005737">
    <property type="term" value="C:cytoplasm"/>
    <property type="evidence" value="ECO:0007669"/>
    <property type="project" value="TreeGrafter"/>
</dbReference>
<dbReference type="AlphaFoldDB" id="C1E8U9"/>
<dbReference type="RefSeq" id="XP_002502960.1">
    <property type="nucleotide sequence ID" value="XM_002502914.1"/>
</dbReference>
<protein>
    <recommendedName>
        <fullName evidence="7">Intraflagellar transport protein 20</fullName>
    </recommendedName>
</protein>
<evidence type="ECO:0000313" key="5">
    <source>
        <dbReference type="EMBL" id="ACO64218.1"/>
    </source>
</evidence>
<dbReference type="OMA" id="TMAKQRQ"/>
<dbReference type="EMBL" id="CP001327">
    <property type="protein sequence ID" value="ACO64218.1"/>
    <property type="molecule type" value="Genomic_DNA"/>
</dbReference>
<dbReference type="PANTHER" id="PTHR31978">
    <property type="entry name" value="INTRAFLAGELLAR TRANSPORT PROTEIN 20 HOMOLOG"/>
    <property type="match status" value="1"/>
</dbReference>
<evidence type="ECO:0000256" key="4">
    <source>
        <dbReference type="SAM" id="Coils"/>
    </source>
</evidence>
<dbReference type="GO" id="GO:0036064">
    <property type="term" value="C:ciliary basal body"/>
    <property type="evidence" value="ECO:0007669"/>
    <property type="project" value="TreeGrafter"/>
</dbReference>
<dbReference type="PANTHER" id="PTHR31978:SF1">
    <property type="entry name" value="INTRAFLAGELLAR TRANSPORT PROTEIN 20 HOMOLOG"/>
    <property type="match status" value="1"/>
</dbReference>
<dbReference type="GO" id="GO:0097730">
    <property type="term" value="C:non-motile cilium"/>
    <property type="evidence" value="ECO:0007669"/>
    <property type="project" value="TreeGrafter"/>
</dbReference>
<keyword evidence="2 4" id="KW-0175">Coiled coil</keyword>
<accession>C1E8U9</accession>
<reference evidence="5 6" key="1">
    <citation type="journal article" date="2009" name="Science">
        <title>Green evolution and dynamic adaptations revealed by genomes of the marine picoeukaryotes Micromonas.</title>
        <authorList>
            <person name="Worden A.Z."/>
            <person name="Lee J.H."/>
            <person name="Mock T."/>
            <person name="Rouze P."/>
            <person name="Simmons M.P."/>
            <person name="Aerts A.L."/>
            <person name="Allen A.E."/>
            <person name="Cuvelier M.L."/>
            <person name="Derelle E."/>
            <person name="Everett M.V."/>
            <person name="Foulon E."/>
            <person name="Grimwood J."/>
            <person name="Gundlach H."/>
            <person name="Henrissat B."/>
            <person name="Napoli C."/>
            <person name="McDonald S.M."/>
            <person name="Parker M.S."/>
            <person name="Rombauts S."/>
            <person name="Salamov A."/>
            <person name="Von Dassow P."/>
            <person name="Badger J.H."/>
            <person name="Coutinho P.M."/>
            <person name="Demir E."/>
            <person name="Dubchak I."/>
            <person name="Gentemann C."/>
            <person name="Eikrem W."/>
            <person name="Gready J.E."/>
            <person name="John U."/>
            <person name="Lanier W."/>
            <person name="Lindquist E.A."/>
            <person name="Lucas S."/>
            <person name="Mayer K.F."/>
            <person name="Moreau H."/>
            <person name="Not F."/>
            <person name="Otillar R."/>
            <person name="Panaud O."/>
            <person name="Pangilinan J."/>
            <person name="Paulsen I."/>
            <person name="Piegu B."/>
            <person name="Poliakov A."/>
            <person name="Robbens S."/>
            <person name="Schmutz J."/>
            <person name="Toulza E."/>
            <person name="Wyss T."/>
            <person name="Zelensky A."/>
            <person name="Zhou K."/>
            <person name="Armbrust E.V."/>
            <person name="Bhattacharya D."/>
            <person name="Goodenough U.W."/>
            <person name="Van de Peer Y."/>
            <person name="Grigoriev I.V."/>
        </authorList>
    </citation>
    <scope>NUCLEOTIDE SEQUENCE [LARGE SCALE GENOMIC DNA]</scope>
    <source>
        <strain evidence="6">RCC299 / NOUM17</strain>
    </source>
</reference>
<dbReference type="GO" id="GO:0030990">
    <property type="term" value="C:intraciliary transport particle"/>
    <property type="evidence" value="ECO:0007669"/>
    <property type="project" value="TreeGrafter"/>
</dbReference>
<keyword evidence="6" id="KW-1185">Reference proteome</keyword>
<evidence type="ECO:0000256" key="3">
    <source>
        <dbReference type="ARBA" id="ARBA00023273"/>
    </source>
</evidence>
<evidence type="ECO:0000313" key="6">
    <source>
        <dbReference type="Proteomes" id="UP000002009"/>
    </source>
</evidence>
<dbReference type="KEGG" id="mis:MICPUN_59500"/>
<dbReference type="GeneID" id="8244602"/>
<organism evidence="5 6">
    <name type="scientific">Micromonas commoda (strain RCC299 / NOUM17 / CCMP2709)</name>
    <name type="common">Picoplanktonic green alga</name>
    <dbReference type="NCBI Taxonomy" id="296587"/>
    <lineage>
        <taxon>Eukaryota</taxon>
        <taxon>Viridiplantae</taxon>
        <taxon>Chlorophyta</taxon>
        <taxon>Mamiellophyceae</taxon>
        <taxon>Mamiellales</taxon>
        <taxon>Mamiellaceae</taxon>
        <taxon>Micromonas</taxon>
    </lineage>
</organism>
<evidence type="ECO:0000256" key="2">
    <source>
        <dbReference type="ARBA" id="ARBA00023054"/>
    </source>
</evidence>
<dbReference type="STRING" id="296587.C1E8U9"/>
<proteinExistence type="predicted"/>
<keyword evidence="3" id="KW-0966">Cell projection</keyword>
<name>C1E8U9_MICCC</name>
<dbReference type="GO" id="GO:0060271">
    <property type="term" value="P:cilium assembly"/>
    <property type="evidence" value="ECO:0007669"/>
    <property type="project" value="TreeGrafter"/>
</dbReference>
<sequence>MEGAAVTFDENYRVRVLAQDKYDKTLALADSATEFCEKVAQLNGIVKEVVESVDRQAARTEREKLRAVGKRNQVAADAEQRRRKKAELASLRLEKQAELDRLQAEYDSLLRVRQEQELLIAKLSDSSS</sequence>
<comment type="subcellular location">
    <subcellularLocation>
        <location evidence="1">Cell projection</location>
        <location evidence="1">Cilium</location>
    </subcellularLocation>
</comment>